<feature type="domain" description="Glycosyl transferase family 1" evidence="2">
    <location>
        <begin position="199"/>
        <end position="352"/>
    </location>
</feature>
<dbReference type="InterPro" id="IPR001296">
    <property type="entry name" value="Glyco_trans_1"/>
</dbReference>
<comment type="caution">
    <text evidence="4">The sequence shown here is derived from an EMBL/GenBank/DDBJ whole genome shotgun (WGS) entry which is preliminary data.</text>
</comment>
<dbReference type="InterPro" id="IPR028098">
    <property type="entry name" value="Glyco_trans_4-like_N"/>
</dbReference>
<feature type="domain" description="Glycosyltransferase subfamily 4-like N-terminal" evidence="3">
    <location>
        <begin position="20"/>
        <end position="186"/>
    </location>
</feature>
<dbReference type="GO" id="GO:0016757">
    <property type="term" value="F:glycosyltransferase activity"/>
    <property type="evidence" value="ECO:0007669"/>
    <property type="project" value="InterPro"/>
</dbReference>
<evidence type="ECO:0000313" key="5">
    <source>
        <dbReference type="Proteomes" id="UP000034543"/>
    </source>
</evidence>
<dbReference type="CDD" id="cd03801">
    <property type="entry name" value="GT4_PimA-like"/>
    <property type="match status" value="1"/>
</dbReference>
<dbReference type="Gene3D" id="3.40.50.2000">
    <property type="entry name" value="Glycogen Phosphorylase B"/>
    <property type="match status" value="2"/>
</dbReference>
<dbReference type="EMBL" id="LCFB01000001">
    <property type="protein sequence ID" value="KKS86341.1"/>
    <property type="molecule type" value="Genomic_DNA"/>
</dbReference>
<proteinExistence type="predicted"/>
<dbReference type="Proteomes" id="UP000034543">
    <property type="component" value="Unassembled WGS sequence"/>
</dbReference>
<evidence type="ECO:0000259" key="2">
    <source>
        <dbReference type="Pfam" id="PF00534"/>
    </source>
</evidence>
<organism evidence="4 5">
    <name type="scientific">Candidatus Gottesmanbacteria bacterium GW2011_GWA1_43_11</name>
    <dbReference type="NCBI Taxonomy" id="1618436"/>
    <lineage>
        <taxon>Bacteria</taxon>
        <taxon>Candidatus Gottesmaniibacteriota</taxon>
    </lineage>
</organism>
<dbReference type="AlphaFoldDB" id="A0A0G1ETD1"/>
<keyword evidence="1 4" id="KW-0808">Transferase</keyword>
<dbReference type="SUPFAM" id="SSF53756">
    <property type="entry name" value="UDP-Glycosyltransferase/glycogen phosphorylase"/>
    <property type="match status" value="1"/>
</dbReference>
<name>A0A0G1ETD1_9BACT</name>
<dbReference type="Pfam" id="PF13439">
    <property type="entry name" value="Glyco_transf_4"/>
    <property type="match status" value="1"/>
</dbReference>
<protein>
    <submittedName>
        <fullName evidence="4">Glycosyl transferase group 1</fullName>
    </submittedName>
</protein>
<evidence type="ECO:0000256" key="1">
    <source>
        <dbReference type="ARBA" id="ARBA00022679"/>
    </source>
</evidence>
<reference evidence="4 5" key="1">
    <citation type="journal article" date="2015" name="Nature">
        <title>rRNA introns, odd ribosomes, and small enigmatic genomes across a large radiation of phyla.</title>
        <authorList>
            <person name="Brown C.T."/>
            <person name="Hug L.A."/>
            <person name="Thomas B.C."/>
            <person name="Sharon I."/>
            <person name="Castelle C.J."/>
            <person name="Singh A."/>
            <person name="Wilkins M.J."/>
            <person name="Williams K.H."/>
            <person name="Banfield J.F."/>
        </authorList>
    </citation>
    <scope>NUCLEOTIDE SEQUENCE [LARGE SCALE GENOMIC DNA]</scope>
</reference>
<dbReference type="Pfam" id="PF00534">
    <property type="entry name" value="Glycos_transf_1"/>
    <property type="match status" value="1"/>
</dbReference>
<evidence type="ECO:0000313" key="4">
    <source>
        <dbReference type="EMBL" id="KKS86341.1"/>
    </source>
</evidence>
<sequence length="377" mass="42909">MKVLFITEFFPSTVNIDVHGGVEARAYQIAMRMQNSAVVIASREVGKPEQQFLFGMSIFRVGLQRRYARTGEYFGRASFIISAIIKGLLIKCDVIEASSFFAWLPAFVLAYLKGCKCILVVADTVDAYAADTNVIAYLLLNWYERLCLGFKWDSIIAISDTTKIKLQQKNILGSRVNVIYCGVSLKEIGSLKVSKCEIPTVCCIARLVPYKRVQDLIEAVALLNRNRVTVRLDIIGSGEEETVLKELVLLKKLDSRIEFHSYLPKQVMVWRLLKKSHLFCLPSLVEGFGLVTIEAMAAEIPVILPDLPIHHEITRDKGVVFYRGRDCHDLAAKIETLLRNRKLYTRLKKQTRGVVKRYQWSNIFEQTNKLYECMLAN</sequence>
<dbReference type="PANTHER" id="PTHR46401">
    <property type="entry name" value="GLYCOSYLTRANSFERASE WBBK-RELATED"/>
    <property type="match status" value="1"/>
</dbReference>
<evidence type="ECO:0000259" key="3">
    <source>
        <dbReference type="Pfam" id="PF13439"/>
    </source>
</evidence>
<dbReference type="PANTHER" id="PTHR46401:SF2">
    <property type="entry name" value="GLYCOSYLTRANSFERASE WBBK-RELATED"/>
    <property type="match status" value="1"/>
</dbReference>
<accession>A0A0G1ETD1</accession>
<dbReference type="STRING" id="1618436.UV59_C0001G0064"/>
<gene>
    <name evidence="4" type="ORF">UV59_C0001G0064</name>
</gene>